<evidence type="ECO:0000313" key="2">
    <source>
        <dbReference type="Proteomes" id="UP000007519"/>
    </source>
</evidence>
<name>H6L059_SAPGL</name>
<dbReference type="AlphaFoldDB" id="H6L059"/>
<keyword evidence="2" id="KW-1185">Reference proteome</keyword>
<reference evidence="1 2" key="1">
    <citation type="journal article" date="2012" name="Stand. Genomic Sci.">
        <title>Complete genome sequencing and analysis of Saprospira grandis str. Lewin, a predatory marine bacterium.</title>
        <authorList>
            <person name="Saw J.H."/>
            <person name="Yuryev A."/>
            <person name="Kanbe M."/>
            <person name="Hou S."/>
            <person name="Young A.G."/>
            <person name="Aizawa S."/>
            <person name="Alam M."/>
        </authorList>
    </citation>
    <scope>NUCLEOTIDE SEQUENCE [LARGE SCALE GENOMIC DNA]</scope>
    <source>
        <strain evidence="1 2">Lewin</strain>
    </source>
</reference>
<dbReference type="EMBL" id="CP002831">
    <property type="protein sequence ID" value="AFC26223.1"/>
    <property type="molecule type" value="Genomic_DNA"/>
</dbReference>
<evidence type="ECO:0000313" key="1">
    <source>
        <dbReference type="EMBL" id="AFC26223.1"/>
    </source>
</evidence>
<organism evidence="1 2">
    <name type="scientific">Saprospira grandis (strain Lewin)</name>
    <dbReference type="NCBI Taxonomy" id="984262"/>
    <lineage>
        <taxon>Bacteria</taxon>
        <taxon>Pseudomonadati</taxon>
        <taxon>Bacteroidota</taxon>
        <taxon>Saprospiria</taxon>
        <taxon>Saprospirales</taxon>
        <taxon>Saprospiraceae</taxon>
        <taxon>Saprospira</taxon>
    </lineage>
</organism>
<protein>
    <submittedName>
        <fullName evidence="1">Uncharacterized protein</fullName>
    </submittedName>
</protein>
<accession>H6L059</accession>
<dbReference type="STRING" id="984262.SGRA_3499"/>
<dbReference type="KEGG" id="sgn:SGRA_3499"/>
<gene>
    <name evidence="1" type="ordered locus">SGRA_3499</name>
</gene>
<proteinExistence type="predicted"/>
<sequence>MGFLDLIYTLENPYFGLVQPHRPSLLVPQLFLGGFEKGEVKKGSFSGWVVLRPWAKAHGCRLSKERAKALLCYK</sequence>
<dbReference type="HOGENOM" id="CLU_2685743_0_0_10"/>
<dbReference type="Proteomes" id="UP000007519">
    <property type="component" value="Chromosome"/>
</dbReference>